<keyword evidence="12" id="KW-1185">Reference proteome</keyword>
<dbReference type="SUPFAM" id="SSF69618">
    <property type="entry name" value="HemD-like"/>
    <property type="match status" value="1"/>
</dbReference>
<organism evidence="11 12">
    <name type="scientific">Spiribacter onubensis</name>
    <dbReference type="NCBI Taxonomy" id="3122420"/>
    <lineage>
        <taxon>Bacteria</taxon>
        <taxon>Pseudomonadati</taxon>
        <taxon>Pseudomonadota</taxon>
        <taxon>Gammaproteobacteria</taxon>
        <taxon>Chromatiales</taxon>
        <taxon>Ectothiorhodospiraceae</taxon>
        <taxon>Spiribacter</taxon>
    </lineage>
</organism>
<dbReference type="InterPro" id="IPR039793">
    <property type="entry name" value="UROS/Hem4"/>
</dbReference>
<comment type="catalytic activity">
    <reaction evidence="8 9">
        <text>hydroxymethylbilane = uroporphyrinogen III + H2O</text>
        <dbReference type="Rhea" id="RHEA:18965"/>
        <dbReference type="ChEBI" id="CHEBI:15377"/>
        <dbReference type="ChEBI" id="CHEBI:57308"/>
        <dbReference type="ChEBI" id="CHEBI:57845"/>
        <dbReference type="EC" id="4.2.1.75"/>
    </reaction>
</comment>
<dbReference type="PANTHER" id="PTHR38042">
    <property type="entry name" value="UROPORPHYRINOGEN-III SYNTHASE, CHLOROPLASTIC"/>
    <property type="match status" value="1"/>
</dbReference>
<comment type="pathway">
    <text evidence="1 9">Porphyrin-containing compound metabolism; protoporphyrin-IX biosynthesis; coproporphyrinogen-III from 5-aminolevulinate: step 3/4.</text>
</comment>
<keyword evidence="5 9" id="KW-0627">Porphyrin biosynthesis</keyword>
<dbReference type="EMBL" id="JBAKFJ010000001">
    <property type="protein sequence ID" value="MEX0387108.1"/>
    <property type="molecule type" value="Genomic_DNA"/>
</dbReference>
<evidence type="ECO:0000256" key="6">
    <source>
        <dbReference type="ARBA" id="ARBA00037589"/>
    </source>
</evidence>
<evidence type="ECO:0000256" key="8">
    <source>
        <dbReference type="ARBA" id="ARBA00048617"/>
    </source>
</evidence>
<reference evidence="11 12" key="1">
    <citation type="submission" date="2024-02" db="EMBL/GenBank/DDBJ databases">
        <title>New especies of Spiribacter isolated from saline water.</title>
        <authorList>
            <person name="Leon M.J."/>
            <person name="De La Haba R."/>
            <person name="Sanchez-Porro C."/>
            <person name="Ventosa A."/>
        </authorList>
    </citation>
    <scope>NUCLEOTIDE SEQUENCE [LARGE SCALE GENOMIC DNA]</scope>
    <source>
        <strain evidence="12">ag22IC4-227</strain>
    </source>
</reference>
<dbReference type="InterPro" id="IPR003754">
    <property type="entry name" value="4pyrrol_synth_uPrphyn_synth"/>
</dbReference>
<proteinExistence type="inferred from homology"/>
<evidence type="ECO:0000256" key="5">
    <source>
        <dbReference type="ARBA" id="ARBA00023244"/>
    </source>
</evidence>
<dbReference type="InterPro" id="IPR036108">
    <property type="entry name" value="4pyrrol_syn_uPrphyn_synt_sf"/>
</dbReference>
<evidence type="ECO:0000256" key="7">
    <source>
        <dbReference type="ARBA" id="ARBA00040167"/>
    </source>
</evidence>
<evidence type="ECO:0000313" key="12">
    <source>
        <dbReference type="Proteomes" id="UP001556653"/>
    </source>
</evidence>
<dbReference type="RefSeq" id="WP_367967632.1">
    <property type="nucleotide sequence ID" value="NZ_JBAKFJ010000001.1"/>
</dbReference>
<evidence type="ECO:0000256" key="1">
    <source>
        <dbReference type="ARBA" id="ARBA00004772"/>
    </source>
</evidence>
<accession>A0ABV3SAF9</accession>
<dbReference type="CDD" id="cd06578">
    <property type="entry name" value="HemD"/>
    <property type="match status" value="1"/>
</dbReference>
<keyword evidence="4 9" id="KW-0456">Lyase</keyword>
<dbReference type="GO" id="GO:0004852">
    <property type="term" value="F:uroporphyrinogen-III synthase activity"/>
    <property type="evidence" value="ECO:0007669"/>
    <property type="project" value="UniProtKB-EC"/>
</dbReference>
<sequence length="251" mass="26480">MSAPLGGRRVLVTRPAGQADGLIRRLEAAGATVLHRPTLAIAPCDPESMIDGQCPDWLVFTSPNAVHHGLVHLPPAHCRSTSLAAVGPGTAASLRDAGRPVTVAPVAGGGADALLAEPAFDPGPGETVVIVRGRGGRRRLQSALLMQDVDLREMVVYERIKPADTLAVPREWQARRLDCTIVTSRTGLEHLLGMAEPGAIEWVRQGRLVTVSDRIAQAATAAGFDRPLVADGADDEAITRAVCAALQRENQ</sequence>
<name>A0ABV3SAF9_9GAMM</name>
<comment type="similarity">
    <text evidence="2 9">Belongs to the uroporphyrinogen-III synthase family.</text>
</comment>
<protein>
    <recommendedName>
        <fullName evidence="7 9">Uroporphyrinogen-III synthase</fullName>
        <ecNumber evidence="3 9">4.2.1.75</ecNumber>
    </recommendedName>
</protein>
<comment type="caution">
    <text evidence="11">The sequence shown here is derived from an EMBL/GenBank/DDBJ whole genome shotgun (WGS) entry which is preliminary data.</text>
</comment>
<evidence type="ECO:0000256" key="9">
    <source>
        <dbReference type="RuleBase" id="RU366031"/>
    </source>
</evidence>
<gene>
    <name evidence="11" type="ORF">V6X64_08905</name>
</gene>
<evidence type="ECO:0000256" key="2">
    <source>
        <dbReference type="ARBA" id="ARBA00008133"/>
    </source>
</evidence>
<feature type="domain" description="Tetrapyrrole biosynthesis uroporphyrinogen III synthase" evidence="10">
    <location>
        <begin position="22"/>
        <end position="239"/>
    </location>
</feature>
<evidence type="ECO:0000259" key="10">
    <source>
        <dbReference type="Pfam" id="PF02602"/>
    </source>
</evidence>
<evidence type="ECO:0000313" key="11">
    <source>
        <dbReference type="EMBL" id="MEX0387108.1"/>
    </source>
</evidence>
<dbReference type="PANTHER" id="PTHR38042:SF1">
    <property type="entry name" value="UROPORPHYRINOGEN-III SYNTHASE, CHLOROPLASTIC"/>
    <property type="match status" value="1"/>
</dbReference>
<dbReference type="Pfam" id="PF02602">
    <property type="entry name" value="HEM4"/>
    <property type="match status" value="1"/>
</dbReference>
<evidence type="ECO:0000256" key="3">
    <source>
        <dbReference type="ARBA" id="ARBA00013109"/>
    </source>
</evidence>
<dbReference type="EC" id="4.2.1.75" evidence="3 9"/>
<comment type="function">
    <text evidence="6 9">Catalyzes cyclization of the linear tetrapyrrole, hydroxymethylbilane, to the macrocyclic uroporphyrinogen III.</text>
</comment>
<dbReference type="Proteomes" id="UP001556653">
    <property type="component" value="Unassembled WGS sequence"/>
</dbReference>
<dbReference type="Gene3D" id="3.40.50.10090">
    <property type="match status" value="2"/>
</dbReference>
<evidence type="ECO:0000256" key="4">
    <source>
        <dbReference type="ARBA" id="ARBA00023239"/>
    </source>
</evidence>